<dbReference type="AlphaFoldDB" id="A0A6B2R3L5"/>
<feature type="chain" id="PRO_5025366747" evidence="2">
    <location>
        <begin position="22"/>
        <end position="326"/>
    </location>
</feature>
<comment type="caution">
    <text evidence="3">The sequence shown here is derived from an EMBL/GenBank/DDBJ whole genome shotgun (WGS) entry which is preliminary data.</text>
</comment>
<comment type="similarity">
    <text evidence="1">Belongs to the UPF0065 (bug) family.</text>
</comment>
<gene>
    <name evidence="3" type="ORF">G3I67_12140</name>
</gene>
<dbReference type="InterPro" id="IPR005064">
    <property type="entry name" value="BUG"/>
</dbReference>
<dbReference type="SUPFAM" id="SSF53850">
    <property type="entry name" value="Periplasmic binding protein-like II"/>
    <property type="match status" value="1"/>
</dbReference>
<evidence type="ECO:0000256" key="1">
    <source>
        <dbReference type="ARBA" id="ARBA00006987"/>
    </source>
</evidence>
<keyword evidence="2" id="KW-0732">Signal</keyword>
<dbReference type="Gene3D" id="3.40.190.150">
    <property type="entry name" value="Bordetella uptake gene, domain 1"/>
    <property type="match status" value="1"/>
</dbReference>
<dbReference type="Gene3D" id="3.40.190.10">
    <property type="entry name" value="Periplasmic binding protein-like II"/>
    <property type="match status" value="1"/>
</dbReference>
<dbReference type="EMBL" id="JAAGRN010000008">
    <property type="protein sequence ID" value="NDY83979.1"/>
    <property type="molecule type" value="Genomic_DNA"/>
</dbReference>
<dbReference type="PANTHER" id="PTHR42928">
    <property type="entry name" value="TRICARBOXYLATE-BINDING PROTEIN"/>
    <property type="match status" value="1"/>
</dbReference>
<accession>A0A6B2R3L5</accession>
<sequence>MKKIFTGLFLCALTITGIPLAAQAQSAANFPNRTVKIVVPFAPGGSTDALARLLAQRLTASWGQTVIVENKPGAGATLGADYVAKSTPDGYTVLMGAAHHTIAQNVYKNLPYHFGRDFAAVSMVAMIPNVVVVNAKVPVNNIQDLIALAKKEPGKLNYGSAGAGTAHHLLGESFNLKAGTQLVHIPYKGSSPAVADLVSGQVQVMFDTVSSALPQINAGKTKALAVTTAKRSSALPNVPTLSETVLPGFDFGTWFGILAPAATPTDVITKMSNEIIKIVHMPEVRKQLLEMGSEPIGNTPAEMKAQIDEELLEFGSLTKQIKLIVD</sequence>
<dbReference type="CDD" id="cd13578">
    <property type="entry name" value="PBP2_Bug27"/>
    <property type="match status" value="1"/>
</dbReference>
<reference evidence="3" key="1">
    <citation type="submission" date="2020-02" db="EMBL/GenBank/DDBJ databases">
        <authorList>
            <person name="Chen W.-M."/>
        </authorList>
    </citation>
    <scope>NUCLEOTIDE SEQUENCE</scope>
    <source>
        <strain evidence="3">NBD-18</strain>
    </source>
</reference>
<feature type="signal peptide" evidence="2">
    <location>
        <begin position="1"/>
        <end position="21"/>
    </location>
</feature>
<protein>
    <submittedName>
        <fullName evidence="3">Tripartite tricarboxylate transporter substrate binding protein</fullName>
    </submittedName>
</protein>
<proteinExistence type="inferred from homology"/>
<evidence type="ECO:0000256" key="2">
    <source>
        <dbReference type="SAM" id="SignalP"/>
    </source>
</evidence>
<organism evidence="3">
    <name type="scientific">Sheuella amnicola</name>
    <dbReference type="NCBI Taxonomy" id="2707330"/>
    <lineage>
        <taxon>Bacteria</taxon>
        <taxon>Pseudomonadati</taxon>
        <taxon>Pseudomonadota</taxon>
        <taxon>Betaproteobacteria</taxon>
        <taxon>Burkholderiales</taxon>
        <taxon>Alcaligenaceae</taxon>
        <taxon>Sheuella</taxon>
    </lineage>
</organism>
<dbReference type="PIRSF" id="PIRSF017082">
    <property type="entry name" value="YflP"/>
    <property type="match status" value="1"/>
</dbReference>
<dbReference type="Pfam" id="PF03401">
    <property type="entry name" value="TctC"/>
    <property type="match status" value="1"/>
</dbReference>
<dbReference type="PANTHER" id="PTHR42928:SF5">
    <property type="entry name" value="BLR1237 PROTEIN"/>
    <property type="match status" value="1"/>
</dbReference>
<name>A0A6B2R3L5_9BURK</name>
<dbReference type="InterPro" id="IPR042100">
    <property type="entry name" value="Bug_dom1"/>
</dbReference>
<evidence type="ECO:0000313" key="3">
    <source>
        <dbReference type="EMBL" id="NDY83979.1"/>
    </source>
</evidence>
<dbReference type="RefSeq" id="WP_163655714.1">
    <property type="nucleotide sequence ID" value="NZ_JAAGRN010000008.1"/>
</dbReference>